<proteinExistence type="predicted"/>
<dbReference type="PANTHER" id="PTHR42832">
    <property type="entry name" value="AMINO ACID AMINOTRANSFERASE"/>
    <property type="match status" value="1"/>
</dbReference>
<reference evidence="5 6" key="1">
    <citation type="journal article" date="2018" name="Microbiome">
        <title>Fine metagenomic profile of the Mediterranean stratified and mixed water columns revealed by assembly and recruitment.</title>
        <authorList>
            <person name="Haro-Moreno J.M."/>
            <person name="Lopez-Perez M."/>
            <person name="De La Torre J.R."/>
            <person name="Picazo A."/>
            <person name="Camacho A."/>
            <person name="Rodriguez-Valera F."/>
        </authorList>
    </citation>
    <scope>NUCLEOTIDE SEQUENCE [LARGE SCALE GENOMIC DNA]</scope>
    <source>
        <strain evidence="5">MED-G57</strain>
    </source>
</reference>
<dbReference type="InterPro" id="IPR015421">
    <property type="entry name" value="PyrdxlP-dep_Trfase_major"/>
</dbReference>
<dbReference type="InterPro" id="IPR004839">
    <property type="entry name" value="Aminotransferase_I/II_large"/>
</dbReference>
<evidence type="ECO:0000256" key="3">
    <source>
        <dbReference type="ARBA" id="ARBA00022679"/>
    </source>
</evidence>
<keyword evidence="2 5" id="KW-0032">Aminotransferase</keyword>
<protein>
    <submittedName>
        <fullName evidence="5">Aminotransferase class I/II-fold pyridoxal phosphate-dependent enzyme</fullName>
    </submittedName>
</protein>
<dbReference type="PANTHER" id="PTHR42832:SF3">
    <property type="entry name" value="L-GLUTAMINE--4-(METHYLSULFANYL)-2-OXOBUTANOATE AMINOTRANSFERASE"/>
    <property type="match status" value="1"/>
</dbReference>
<dbReference type="Proteomes" id="UP000253570">
    <property type="component" value="Unassembled WGS sequence"/>
</dbReference>
<comment type="caution">
    <text evidence="5">The sequence shown here is derived from an EMBL/GenBank/DDBJ whole genome shotgun (WGS) entry which is preliminary data.</text>
</comment>
<name>A0A368DL29_9PROT</name>
<evidence type="ECO:0000259" key="4">
    <source>
        <dbReference type="Pfam" id="PF00155"/>
    </source>
</evidence>
<feature type="domain" description="Aminotransferase class I/classII large" evidence="4">
    <location>
        <begin position="21"/>
        <end position="374"/>
    </location>
</feature>
<dbReference type="GO" id="GO:0030170">
    <property type="term" value="F:pyridoxal phosphate binding"/>
    <property type="evidence" value="ECO:0007669"/>
    <property type="project" value="InterPro"/>
</dbReference>
<dbReference type="InterPro" id="IPR015422">
    <property type="entry name" value="PyrdxlP-dep_Trfase_small"/>
</dbReference>
<dbReference type="Pfam" id="PF00155">
    <property type="entry name" value="Aminotran_1_2"/>
    <property type="match status" value="1"/>
</dbReference>
<dbReference type="EMBL" id="QOQD01000013">
    <property type="protein sequence ID" value="RCL72548.1"/>
    <property type="molecule type" value="Genomic_DNA"/>
</dbReference>
<dbReference type="Gene3D" id="3.40.640.10">
    <property type="entry name" value="Type I PLP-dependent aspartate aminotransferase-like (Major domain)"/>
    <property type="match status" value="1"/>
</dbReference>
<evidence type="ECO:0000256" key="1">
    <source>
        <dbReference type="ARBA" id="ARBA00001933"/>
    </source>
</evidence>
<dbReference type="CDD" id="cd00609">
    <property type="entry name" value="AAT_like"/>
    <property type="match status" value="1"/>
</dbReference>
<evidence type="ECO:0000313" key="5">
    <source>
        <dbReference type="EMBL" id="RCL72548.1"/>
    </source>
</evidence>
<gene>
    <name evidence="5" type="ORF">DBW71_05340</name>
</gene>
<organism evidence="5 6">
    <name type="scientific">PS1 clade bacterium</name>
    <dbReference type="NCBI Taxonomy" id="2175152"/>
    <lineage>
        <taxon>Bacteria</taxon>
        <taxon>Pseudomonadati</taxon>
        <taxon>Pseudomonadota</taxon>
        <taxon>Alphaproteobacteria</taxon>
        <taxon>PS1 clade</taxon>
    </lineage>
</organism>
<accession>A0A368DL29</accession>
<dbReference type="GO" id="GO:0008483">
    <property type="term" value="F:transaminase activity"/>
    <property type="evidence" value="ECO:0007669"/>
    <property type="project" value="UniProtKB-KW"/>
</dbReference>
<dbReference type="Gene3D" id="3.90.1150.10">
    <property type="entry name" value="Aspartate Aminotransferase, domain 1"/>
    <property type="match status" value="1"/>
</dbReference>
<evidence type="ECO:0000313" key="6">
    <source>
        <dbReference type="Proteomes" id="UP000253570"/>
    </source>
</evidence>
<keyword evidence="3 5" id="KW-0808">Transferase</keyword>
<dbReference type="SUPFAM" id="SSF53383">
    <property type="entry name" value="PLP-dependent transferases"/>
    <property type="match status" value="1"/>
</dbReference>
<evidence type="ECO:0000256" key="2">
    <source>
        <dbReference type="ARBA" id="ARBA00022576"/>
    </source>
</evidence>
<dbReference type="InterPro" id="IPR050881">
    <property type="entry name" value="LL-DAP_aminotransferase"/>
</dbReference>
<comment type="cofactor">
    <cofactor evidence="1">
        <name>pyridoxal 5'-phosphate</name>
        <dbReference type="ChEBI" id="CHEBI:597326"/>
    </cofactor>
</comment>
<dbReference type="AlphaFoldDB" id="A0A368DL29"/>
<dbReference type="InterPro" id="IPR015424">
    <property type="entry name" value="PyrdxlP-dep_Trfase"/>
</dbReference>
<sequence>MQPISPFQRTRNLLKDYPEPTDLIDLSIGSPRHATPLSIKKIINDNFDKYASYPPAKASTYFGENISHWLKQRYEINKIEPRDNILPVSGSREGLFYASLLATKIKEDRSIFILPDPFYPVYSTVANYTGKEIYSINVNKEDNYLPNLNEIPRSVLEKTIAFFFCSPTNPQGSVADEDYLLKLYSLAVEYNFLIISDECYSEIYRSSAPKSILQISEKNNFENVLSLNSLSKRSNAPGLRSGFVAGNENLINELFNLRNIAAPTVPIPIQIASEYLWGDEMHVIENRKLYNDKFDIFYKNIDIGFDFKIPEGGFFVWLDISKYGNDEEITIKLWKSGMKVIPGSYLSIESANLSNSSNYIRIALVGNTEDINQATMKLNRLAF</sequence>